<evidence type="ECO:0000256" key="11">
    <source>
        <dbReference type="ARBA" id="ARBA00023288"/>
    </source>
</evidence>
<reference evidence="17" key="1">
    <citation type="submission" date="2025-08" db="UniProtKB">
        <authorList>
            <consortium name="Ensembl"/>
        </authorList>
    </citation>
    <scope>IDENTIFICATION</scope>
</reference>
<dbReference type="GO" id="GO:0005886">
    <property type="term" value="C:plasma membrane"/>
    <property type="evidence" value="ECO:0007669"/>
    <property type="project" value="UniProtKB-SubCell"/>
</dbReference>
<feature type="domain" description="Ig-like" evidence="15">
    <location>
        <begin position="465"/>
        <end position="553"/>
    </location>
</feature>
<evidence type="ECO:0000256" key="10">
    <source>
        <dbReference type="ARBA" id="ARBA00023180"/>
    </source>
</evidence>
<evidence type="ECO:0000256" key="5">
    <source>
        <dbReference type="ARBA" id="ARBA00022729"/>
    </source>
</evidence>
<feature type="domain" description="Fibronectin type-III" evidence="16">
    <location>
        <begin position="563"/>
        <end position="664"/>
    </location>
</feature>
<feature type="domain" description="Ig-like" evidence="15">
    <location>
        <begin position="284"/>
        <end position="368"/>
    </location>
</feature>
<evidence type="ECO:0000256" key="14">
    <source>
        <dbReference type="SAM" id="MobiDB-lite"/>
    </source>
</evidence>
<keyword evidence="10" id="KW-0325">Glycoprotein</keyword>
<dbReference type="InterPro" id="IPR007110">
    <property type="entry name" value="Ig-like_dom"/>
</dbReference>
<keyword evidence="18" id="KW-1185">Reference proteome</keyword>
<organism evidence="17 18">
    <name type="scientific">Cyprinus carpio</name>
    <name type="common">Common carp</name>
    <dbReference type="NCBI Taxonomy" id="7962"/>
    <lineage>
        <taxon>Eukaryota</taxon>
        <taxon>Metazoa</taxon>
        <taxon>Chordata</taxon>
        <taxon>Craniata</taxon>
        <taxon>Vertebrata</taxon>
        <taxon>Euteleostomi</taxon>
        <taxon>Actinopterygii</taxon>
        <taxon>Neopterygii</taxon>
        <taxon>Teleostei</taxon>
        <taxon>Ostariophysi</taxon>
        <taxon>Cypriniformes</taxon>
        <taxon>Cyprinidae</taxon>
        <taxon>Cyprininae</taxon>
        <taxon>Cyprinus</taxon>
    </lineage>
</organism>
<dbReference type="InterPro" id="IPR036179">
    <property type="entry name" value="Ig-like_dom_sf"/>
</dbReference>
<dbReference type="FunFam" id="2.60.40.10:FF:000052">
    <property type="entry name" value="Contactin 1"/>
    <property type="match status" value="1"/>
</dbReference>
<dbReference type="GO" id="GO:0030424">
    <property type="term" value="C:axon"/>
    <property type="evidence" value="ECO:0007669"/>
    <property type="project" value="TreeGrafter"/>
</dbReference>
<keyword evidence="4" id="KW-0336">GPI-anchor</keyword>
<dbReference type="FunFam" id="2.60.40.10:FF:000044">
    <property type="entry name" value="Contactin 1"/>
    <property type="match status" value="1"/>
</dbReference>
<evidence type="ECO:0000256" key="12">
    <source>
        <dbReference type="ARBA" id="ARBA00023319"/>
    </source>
</evidence>
<feature type="domain" description="Ig-like" evidence="15">
    <location>
        <begin position="193"/>
        <end position="279"/>
    </location>
</feature>
<feature type="domain" description="Fibronectin type-III" evidence="16">
    <location>
        <begin position="669"/>
        <end position="763"/>
    </location>
</feature>
<evidence type="ECO:0000256" key="13">
    <source>
        <dbReference type="ARBA" id="ARBA00038703"/>
    </source>
</evidence>
<dbReference type="AlphaFoldDB" id="A0A8C1MIN2"/>
<evidence type="ECO:0000259" key="15">
    <source>
        <dbReference type="PROSITE" id="PS50835"/>
    </source>
</evidence>
<evidence type="ECO:0000256" key="1">
    <source>
        <dbReference type="ARBA" id="ARBA00004609"/>
    </source>
</evidence>
<dbReference type="InterPro" id="IPR003599">
    <property type="entry name" value="Ig_sub"/>
</dbReference>
<dbReference type="Pfam" id="PF07679">
    <property type="entry name" value="I-set"/>
    <property type="match status" value="2"/>
</dbReference>
<comment type="subunit">
    <text evidence="13">Interacts with PTPRG.</text>
</comment>
<dbReference type="GO" id="GO:0098552">
    <property type="term" value="C:side of membrane"/>
    <property type="evidence" value="ECO:0007669"/>
    <property type="project" value="UniProtKB-KW"/>
</dbReference>
<dbReference type="GO" id="GO:0007411">
    <property type="term" value="P:axon guidance"/>
    <property type="evidence" value="ECO:0007669"/>
    <property type="project" value="TreeGrafter"/>
</dbReference>
<keyword evidence="8" id="KW-0472">Membrane</keyword>
<keyword evidence="12" id="KW-0393">Immunoglobulin domain</keyword>
<comment type="similarity">
    <text evidence="2">Belongs to the immunoglobulin superfamily. Contactin family.</text>
</comment>
<keyword evidence="11" id="KW-0449">Lipoprotein</keyword>
<evidence type="ECO:0000256" key="7">
    <source>
        <dbReference type="ARBA" id="ARBA00022889"/>
    </source>
</evidence>
<dbReference type="InterPro" id="IPR003598">
    <property type="entry name" value="Ig_sub2"/>
</dbReference>
<dbReference type="SMART" id="SM00409">
    <property type="entry name" value="IG"/>
    <property type="match status" value="6"/>
</dbReference>
<dbReference type="GO" id="GO:0007420">
    <property type="term" value="P:brain development"/>
    <property type="evidence" value="ECO:0007669"/>
    <property type="project" value="TreeGrafter"/>
</dbReference>
<dbReference type="Proteomes" id="UP000694427">
    <property type="component" value="Unplaced"/>
</dbReference>
<dbReference type="InterPro" id="IPR013098">
    <property type="entry name" value="Ig_I-set"/>
</dbReference>
<evidence type="ECO:0000256" key="3">
    <source>
        <dbReference type="ARBA" id="ARBA00022475"/>
    </source>
</evidence>
<dbReference type="FunFam" id="2.60.40.10:FF:000004">
    <property type="entry name" value="DCC isoform 1"/>
    <property type="match status" value="2"/>
</dbReference>
<dbReference type="Ensembl" id="ENSCCRT00010086896.1">
    <property type="protein sequence ID" value="ENSCCRP00010078292.1"/>
    <property type="gene ID" value="ENSCCRG00010031838.1"/>
</dbReference>
<dbReference type="SUPFAM" id="SSF48726">
    <property type="entry name" value="Immunoglobulin"/>
    <property type="match status" value="6"/>
</dbReference>
<dbReference type="PANTHER" id="PTHR44170:SF18">
    <property type="entry name" value="CONTACTIN 3B-RELATED"/>
    <property type="match status" value="1"/>
</dbReference>
<feature type="region of interest" description="Disordered" evidence="14">
    <location>
        <begin position="650"/>
        <end position="678"/>
    </location>
</feature>
<dbReference type="FunFam" id="2.60.40.10:FF:000005">
    <property type="entry name" value="Neuronal cell adhesion molecule"/>
    <property type="match status" value="1"/>
</dbReference>
<comment type="subcellular location">
    <subcellularLocation>
        <location evidence="1">Cell membrane</location>
        <topology evidence="1">Lipid-anchor</topology>
        <topology evidence="1">GPI-anchor</topology>
    </subcellularLocation>
</comment>
<dbReference type="FunFam" id="2.60.40.10:FF:000047">
    <property type="entry name" value="Contactin 1"/>
    <property type="match status" value="1"/>
</dbReference>
<dbReference type="SUPFAM" id="SSF49265">
    <property type="entry name" value="Fibronectin type III"/>
    <property type="match status" value="2"/>
</dbReference>
<evidence type="ECO:0000256" key="2">
    <source>
        <dbReference type="ARBA" id="ARBA00009812"/>
    </source>
</evidence>
<dbReference type="CDD" id="cd00063">
    <property type="entry name" value="FN3"/>
    <property type="match status" value="3"/>
</dbReference>
<feature type="domain" description="Ig-like" evidence="15">
    <location>
        <begin position="26"/>
        <end position="83"/>
    </location>
</feature>
<dbReference type="GO" id="GO:0098632">
    <property type="term" value="F:cell-cell adhesion mediator activity"/>
    <property type="evidence" value="ECO:0007669"/>
    <property type="project" value="TreeGrafter"/>
</dbReference>
<dbReference type="Pfam" id="PF00041">
    <property type="entry name" value="fn3"/>
    <property type="match status" value="2"/>
</dbReference>
<keyword evidence="3" id="KW-1003">Cell membrane</keyword>
<dbReference type="InterPro" id="IPR036116">
    <property type="entry name" value="FN3_sf"/>
</dbReference>
<proteinExistence type="inferred from homology"/>
<feature type="domain" description="Ig-like" evidence="15">
    <location>
        <begin position="88"/>
        <end position="175"/>
    </location>
</feature>
<dbReference type="FunFam" id="2.60.40.10:FF:000035">
    <property type="entry name" value="Contactin 1"/>
    <property type="match status" value="1"/>
</dbReference>
<dbReference type="InterPro" id="IPR003961">
    <property type="entry name" value="FN3_dom"/>
</dbReference>
<dbReference type="PROSITE" id="PS50853">
    <property type="entry name" value="FN3"/>
    <property type="match status" value="3"/>
</dbReference>
<dbReference type="SMART" id="SM00060">
    <property type="entry name" value="FN3"/>
    <property type="match status" value="3"/>
</dbReference>
<dbReference type="PRINTS" id="PR00014">
    <property type="entry name" value="FNTYPEIII"/>
</dbReference>
<dbReference type="SMART" id="SM00408">
    <property type="entry name" value="IGc2"/>
    <property type="match status" value="6"/>
</dbReference>
<sequence length="932" mass="101931">WLVYHKYVIHISLDESLHHLLGCDYIIWSLNGTLIDLHGDERRRLSGGNLIITSLERDQDSGVYQCTASNTRGTILSQRATLQFAYLESFKMQTRSAVNVREGQGVVLLCGTPLHSGELTFTWVFNEYPHFVQQDSRRFISQETGNLYIAKVEPSDVGNYTCVVNNTITKERVFSSPTPLVLRNDGAMGEYEPKIELHFPDTIPAAKGSTLKLECFALGNPVPKISWRRTSDVSFPNKVKLKNSNAILEIPSFQQEDTGTYECIAENSRGKNAARGRMSFHATPHWLQTMTDKSLSIEENLFWECKANGKPKPSYSWLKNGETLISEGRVQIENGALSISSLNLSDGGMYQCVAENKHGIIYSSAELMVLASAPSFSQNPLSRVLKARSGCDVSLDCRPHASPRAISLWKRGTEILQRSERISLFPNGTLKIANVTKRDGGTYTCIAKNQFGTASTTGRLIITEPTRISQGPSSTEITVGESIVLPCQVTADPALDVAFSWAFNGQPIDFHQDADHFERVGGSFSGDLMIRNIQLNHGGKYVCLIDTDVESLSTDAILVVKGPPSPPDLVVVEEVTDSTAQLSWSPGQDNGSPITGYVIQARTPFTVGWQAVDTVPEVINGNTLTATVVGLNAWVEYEFRVLASNSVGMGEPSPPSTKIRTEDAMPDTAPTDVGGGGGTKSELVITWEELQNGEGFGYIIAFRPVGMVTWTRAVISAPSVTRYVFRNDTIPPFSPFNIKVGAFNNRGEGPFSSIATVFSAEEGRVVYWEDDTKPDTVGKVRITGNYTAVNVSGTGPQSVPVNVTTKKPPPGQPPQNVEWNLIGSQLVLQWDPVIALETESEVTGYIVLYRRHRNNDVYSIITNKTSVELTLDPNDNYVIQIKTLSEGGLGEGSEPIHIYQLSMGARGSRAGRLCTLSLSPLLICALSTLSAS</sequence>
<feature type="domain" description="Fibronectin type-III" evidence="16">
    <location>
        <begin position="813"/>
        <end position="904"/>
    </location>
</feature>
<keyword evidence="9" id="KW-1015">Disulfide bond</keyword>
<evidence type="ECO:0000259" key="16">
    <source>
        <dbReference type="PROSITE" id="PS50853"/>
    </source>
</evidence>
<keyword evidence="6" id="KW-0677">Repeat</keyword>
<evidence type="ECO:0000256" key="9">
    <source>
        <dbReference type="ARBA" id="ARBA00023157"/>
    </source>
</evidence>
<evidence type="ECO:0000313" key="18">
    <source>
        <dbReference type="Proteomes" id="UP000694427"/>
    </source>
</evidence>
<dbReference type="InterPro" id="IPR013783">
    <property type="entry name" value="Ig-like_fold"/>
</dbReference>
<evidence type="ECO:0000256" key="8">
    <source>
        <dbReference type="ARBA" id="ARBA00023136"/>
    </source>
</evidence>
<evidence type="ECO:0000256" key="4">
    <source>
        <dbReference type="ARBA" id="ARBA00022622"/>
    </source>
</evidence>
<dbReference type="PANTHER" id="PTHR44170">
    <property type="entry name" value="PROTEIN SIDEKICK"/>
    <property type="match status" value="1"/>
</dbReference>
<feature type="domain" description="Ig-like" evidence="15">
    <location>
        <begin position="374"/>
        <end position="463"/>
    </location>
</feature>
<name>A0A8C1MIN2_CYPCA</name>
<evidence type="ECO:0000313" key="17">
    <source>
        <dbReference type="Ensembl" id="ENSCCRP00010078292.1"/>
    </source>
</evidence>
<evidence type="ECO:0000256" key="6">
    <source>
        <dbReference type="ARBA" id="ARBA00022737"/>
    </source>
</evidence>
<keyword evidence="7" id="KW-0130">Cell adhesion</keyword>
<accession>A0A8C1MIN2</accession>
<keyword evidence="5" id="KW-0732">Signal</keyword>
<dbReference type="Gene3D" id="2.60.40.10">
    <property type="entry name" value="Immunoglobulins"/>
    <property type="match status" value="9"/>
</dbReference>
<dbReference type="PROSITE" id="PS50835">
    <property type="entry name" value="IG_LIKE"/>
    <property type="match status" value="6"/>
</dbReference>
<protein>
    <submittedName>
        <fullName evidence="17">Contactin 3b</fullName>
    </submittedName>
</protein>
<dbReference type="Pfam" id="PF13927">
    <property type="entry name" value="Ig_3"/>
    <property type="match status" value="3"/>
</dbReference>
<reference evidence="17" key="2">
    <citation type="submission" date="2025-09" db="UniProtKB">
        <authorList>
            <consortium name="Ensembl"/>
        </authorList>
    </citation>
    <scope>IDENTIFICATION</scope>
</reference>
<dbReference type="FunFam" id="2.60.40.10:FF:000054">
    <property type="entry name" value="Contactin 1"/>
    <property type="match status" value="1"/>
</dbReference>